<dbReference type="EMBL" id="RFAR01000003">
    <property type="protein sequence ID" value="RMD01939.1"/>
    <property type="molecule type" value="Genomic_DNA"/>
</dbReference>
<dbReference type="OrthoDB" id="8537304at2"/>
<dbReference type="AlphaFoldDB" id="A0A454JNJ4"/>
<dbReference type="Pfam" id="PF10703">
    <property type="entry name" value="MoaF"/>
    <property type="match status" value="1"/>
</dbReference>
<dbReference type="Pfam" id="PF17409">
    <property type="entry name" value="MoaF_C"/>
    <property type="match status" value="1"/>
</dbReference>
<organism evidence="3 4">
    <name type="scientific">Aquitalea palustris</name>
    <dbReference type="NCBI Taxonomy" id="2480983"/>
    <lineage>
        <taxon>Bacteria</taxon>
        <taxon>Pseudomonadati</taxon>
        <taxon>Pseudomonadota</taxon>
        <taxon>Betaproteobacteria</taxon>
        <taxon>Neisseriales</taxon>
        <taxon>Chromobacteriaceae</taxon>
        <taxon>Aquitalea</taxon>
    </lineage>
</organism>
<evidence type="ECO:0000259" key="1">
    <source>
        <dbReference type="Pfam" id="PF10703"/>
    </source>
</evidence>
<protein>
    <submittedName>
        <fullName evidence="3">Molybdenum cofactor biosynthesis protein F</fullName>
    </submittedName>
</protein>
<dbReference type="RefSeq" id="WP_103522850.1">
    <property type="nucleotide sequence ID" value="NZ_JAIZDC010000009.1"/>
</dbReference>
<dbReference type="InterPro" id="IPR024724">
    <property type="entry name" value="MoaF_N"/>
</dbReference>
<dbReference type="Gene3D" id="2.40.128.20">
    <property type="match status" value="1"/>
</dbReference>
<feature type="domain" description="Molybdenum cofactor biosynthesis protein F N-terminal" evidence="1">
    <location>
        <begin position="7"/>
        <end position="116"/>
    </location>
</feature>
<feature type="domain" description="MoaF C-terminal" evidence="2">
    <location>
        <begin position="159"/>
        <end position="271"/>
    </location>
</feature>
<accession>A0A454JNJ4</accession>
<dbReference type="Proteomes" id="UP000274139">
    <property type="component" value="Unassembled WGS sequence"/>
</dbReference>
<dbReference type="InterPro" id="IPR012674">
    <property type="entry name" value="Calycin"/>
</dbReference>
<keyword evidence="4" id="KW-1185">Reference proteome</keyword>
<comment type="caution">
    <text evidence="3">The sequence shown here is derived from an EMBL/GenBank/DDBJ whole genome shotgun (WGS) entry which is preliminary data.</text>
</comment>
<evidence type="ECO:0000259" key="2">
    <source>
        <dbReference type="Pfam" id="PF17409"/>
    </source>
</evidence>
<evidence type="ECO:0000313" key="4">
    <source>
        <dbReference type="Proteomes" id="UP000274139"/>
    </source>
</evidence>
<gene>
    <name evidence="3" type="ORF">EAY64_00605</name>
</gene>
<evidence type="ECO:0000313" key="3">
    <source>
        <dbReference type="EMBL" id="RMD01939.1"/>
    </source>
</evidence>
<proteinExistence type="predicted"/>
<dbReference type="InterPro" id="IPR035348">
    <property type="entry name" value="MoaF_C"/>
</dbReference>
<sequence length="277" mass="30538">MSSQPVFIPVGDLADGFAPDSHILPNSTALQGRQFVLHFADGSSASLQVGEQDCQLETMSKGSAEGFVGQGAYRASSLRPGIVLLDFIPFQQHGHSLSLVLDLERTVFTAIAGQLPSAQEVGQSAFSRVNQGQELTAVRCQFAHGSLNQPLTASTALHHVSDELIGLRNQYRYSPTECYEHIYLNSHFYTWQCLQGVEQGLADVDRCHYFKLDEALYLFVWREKIIPTLGVVLIDLQQLKTDGKIFGYQGNDFTAIANFPVGAKAQVLNRTSHLLHD</sequence>
<reference evidence="3 4" key="1">
    <citation type="submission" date="2018-10" db="EMBL/GenBank/DDBJ databases">
        <title>Draft genome sequence of Aquitalea MWU14-2217 isolated from a wild cranberry bog in Provincetown, Massachusetts.</title>
        <authorList>
            <person name="Ebadzadsahrai G."/>
            <person name="Soby S."/>
        </authorList>
    </citation>
    <scope>NUCLEOTIDE SEQUENCE [LARGE SCALE GENOMIC DNA]</scope>
    <source>
        <strain evidence="3 4">MWU14-2217</strain>
    </source>
</reference>
<name>A0A454JNJ4_9NEIS</name>